<feature type="transmembrane region" description="Helical" evidence="1">
    <location>
        <begin position="7"/>
        <end position="28"/>
    </location>
</feature>
<keyword evidence="1" id="KW-0472">Membrane</keyword>
<evidence type="ECO:0000256" key="1">
    <source>
        <dbReference type="SAM" id="Phobius"/>
    </source>
</evidence>
<dbReference type="RefSeq" id="WP_146150123.1">
    <property type="nucleotide sequence ID" value="NZ_PYMJ01000053.1"/>
</dbReference>
<dbReference type="EMBL" id="PYMJ01000053">
    <property type="protein sequence ID" value="PSU44021.1"/>
    <property type="molecule type" value="Genomic_DNA"/>
</dbReference>
<evidence type="ECO:0000313" key="2">
    <source>
        <dbReference type="EMBL" id="PSU44021.1"/>
    </source>
</evidence>
<keyword evidence="1" id="KW-0812">Transmembrane</keyword>
<proteinExistence type="predicted"/>
<evidence type="ECO:0000313" key="3">
    <source>
        <dbReference type="Proteomes" id="UP000240987"/>
    </source>
</evidence>
<sequence length="197" mass="22097">MRRSVLGYLIAGMIMLSPIIMYACTFGVGTWNTHEYWAEMGSALGGIYTPIVGFLTLYVIFRQVKNQEQTDRYNRKQSDINRVEADLNESVVLMLKKLKESDPELGTTISDAILKIYRSGNAKNHAQLLNAKPDAIAGWIGIAGALSGLKILDEYRYINQLSRVAGYFDYELCLALDVTVSIATNKKYDKHFMGDIP</sequence>
<accession>A0A2T3J6N5</accession>
<organism evidence="2 3">
    <name type="scientific">Photobacterium frigidiphilum</name>
    <dbReference type="NCBI Taxonomy" id="264736"/>
    <lineage>
        <taxon>Bacteria</taxon>
        <taxon>Pseudomonadati</taxon>
        <taxon>Pseudomonadota</taxon>
        <taxon>Gammaproteobacteria</taxon>
        <taxon>Vibrionales</taxon>
        <taxon>Vibrionaceae</taxon>
        <taxon>Photobacterium</taxon>
    </lineage>
</organism>
<name>A0A2T3J6N5_9GAMM</name>
<feature type="transmembrane region" description="Helical" evidence="1">
    <location>
        <begin position="40"/>
        <end position="61"/>
    </location>
</feature>
<protein>
    <submittedName>
        <fullName evidence="2">Uncharacterized protein</fullName>
    </submittedName>
</protein>
<keyword evidence="3" id="KW-1185">Reference proteome</keyword>
<dbReference type="PROSITE" id="PS51257">
    <property type="entry name" value="PROKAR_LIPOPROTEIN"/>
    <property type="match status" value="1"/>
</dbReference>
<dbReference type="OrthoDB" id="346283at2"/>
<dbReference type="Proteomes" id="UP000240987">
    <property type="component" value="Unassembled WGS sequence"/>
</dbReference>
<comment type="caution">
    <text evidence="2">The sequence shown here is derived from an EMBL/GenBank/DDBJ whole genome shotgun (WGS) entry which is preliminary data.</text>
</comment>
<dbReference type="AlphaFoldDB" id="A0A2T3J6N5"/>
<keyword evidence="1" id="KW-1133">Transmembrane helix</keyword>
<reference evidence="2 3" key="1">
    <citation type="submission" date="2018-01" db="EMBL/GenBank/DDBJ databases">
        <title>Whole genome sequencing of Histamine producing bacteria.</title>
        <authorList>
            <person name="Butler K."/>
        </authorList>
    </citation>
    <scope>NUCLEOTIDE SEQUENCE [LARGE SCALE GENOMIC DNA]</scope>
    <source>
        <strain evidence="2 3">JCM 12947</strain>
    </source>
</reference>
<gene>
    <name evidence="2" type="ORF">C9J12_27585</name>
</gene>